<dbReference type="RefSeq" id="WP_157427341.1">
    <property type="nucleotide sequence ID" value="NZ_BAAANK010000006.1"/>
</dbReference>
<dbReference type="SUPFAM" id="SSF54001">
    <property type="entry name" value="Cysteine proteinases"/>
    <property type="match status" value="1"/>
</dbReference>
<protein>
    <submittedName>
        <fullName evidence="2">Transglutaminase-like domain-containing protein</fullName>
    </submittedName>
</protein>
<keyword evidence="3" id="KW-1185">Reference proteome</keyword>
<name>A0ABP4Z4X9_9MICO</name>
<gene>
    <name evidence="2" type="ORF">GCM10009750_24050</name>
</gene>
<accession>A0ABP4Z4X9</accession>
<proteinExistence type="predicted"/>
<dbReference type="InterPro" id="IPR002931">
    <property type="entry name" value="Transglutaminase-like"/>
</dbReference>
<sequence length="321" mass="35364">MTFPPHAATETVDRFRTHSDLTEPGPHSSLLRDLGTDDASLHLTVTNLIDHYRATPGGVGSEQMHDIDRRWIAALLDALADRRPGPLDTPREASLRAGGCCRDHSLLAVAVLREHRIAARTRLGFAGYFTPGYFHDHVVVERWDDGGNRWRRFDPELDQGGFDFRVDDLPRGEAGGFRTAAEAWVAHRSGLTDLSDHGVGPDTPYSGPDFVHAYVLADLAHRQRCELLLWDAWGAMAAPGEELDGERLDLADVVADLTIRADAGDPRAEAELDALWARDARLRPGRFVETHSPTGRTGTTDLVGRTTVWRTASTEPTALET</sequence>
<dbReference type="EMBL" id="BAAANK010000006">
    <property type="protein sequence ID" value="GAA1837952.1"/>
    <property type="molecule type" value="Genomic_DNA"/>
</dbReference>
<evidence type="ECO:0000313" key="3">
    <source>
        <dbReference type="Proteomes" id="UP001501746"/>
    </source>
</evidence>
<dbReference type="Gene3D" id="3.10.620.30">
    <property type="match status" value="1"/>
</dbReference>
<dbReference type="Proteomes" id="UP001501746">
    <property type="component" value="Unassembled WGS sequence"/>
</dbReference>
<organism evidence="2 3">
    <name type="scientific">Agromyces salentinus</name>
    <dbReference type="NCBI Taxonomy" id="269421"/>
    <lineage>
        <taxon>Bacteria</taxon>
        <taxon>Bacillati</taxon>
        <taxon>Actinomycetota</taxon>
        <taxon>Actinomycetes</taxon>
        <taxon>Micrococcales</taxon>
        <taxon>Microbacteriaceae</taxon>
        <taxon>Agromyces</taxon>
    </lineage>
</organism>
<evidence type="ECO:0000259" key="1">
    <source>
        <dbReference type="Pfam" id="PF01841"/>
    </source>
</evidence>
<feature type="domain" description="Transglutaminase-like" evidence="1">
    <location>
        <begin position="90"/>
        <end position="155"/>
    </location>
</feature>
<dbReference type="Pfam" id="PF01841">
    <property type="entry name" value="Transglut_core"/>
    <property type="match status" value="1"/>
</dbReference>
<comment type="caution">
    <text evidence="2">The sequence shown here is derived from an EMBL/GenBank/DDBJ whole genome shotgun (WGS) entry which is preliminary data.</text>
</comment>
<reference evidence="3" key="1">
    <citation type="journal article" date="2019" name="Int. J. Syst. Evol. Microbiol.">
        <title>The Global Catalogue of Microorganisms (GCM) 10K type strain sequencing project: providing services to taxonomists for standard genome sequencing and annotation.</title>
        <authorList>
            <consortium name="The Broad Institute Genomics Platform"/>
            <consortium name="The Broad Institute Genome Sequencing Center for Infectious Disease"/>
            <person name="Wu L."/>
            <person name="Ma J."/>
        </authorList>
    </citation>
    <scope>NUCLEOTIDE SEQUENCE [LARGE SCALE GENOMIC DNA]</scope>
    <source>
        <strain evidence="3">JCM 14323</strain>
    </source>
</reference>
<dbReference type="InterPro" id="IPR038765">
    <property type="entry name" value="Papain-like_cys_pep_sf"/>
</dbReference>
<evidence type="ECO:0000313" key="2">
    <source>
        <dbReference type="EMBL" id="GAA1837952.1"/>
    </source>
</evidence>